<dbReference type="EMBL" id="VXKE01000014">
    <property type="protein sequence ID" value="KAA8709672.1"/>
    <property type="molecule type" value="Genomic_DNA"/>
</dbReference>
<sequence length="114" mass="11987">MVARSRATLKASSGAWGVKGGIRGATSQFKPPCPPLRELILVLLESSAKGKKVESACAELWITKESAAAPCFAVGLESAPCLWYLCIVKSLISCAKARISCAFPTGSSCSYQAF</sequence>
<evidence type="ECO:0000313" key="2">
    <source>
        <dbReference type="Proteomes" id="UP000323707"/>
    </source>
</evidence>
<proteinExistence type="predicted"/>
<evidence type="ECO:0000313" key="1">
    <source>
        <dbReference type="EMBL" id="KAA8709672.1"/>
    </source>
</evidence>
<organism evidence="1 2">
    <name type="scientific">Helicobacter canis</name>
    <dbReference type="NCBI Taxonomy" id="29419"/>
    <lineage>
        <taxon>Bacteria</taxon>
        <taxon>Pseudomonadati</taxon>
        <taxon>Campylobacterota</taxon>
        <taxon>Epsilonproteobacteria</taxon>
        <taxon>Campylobacterales</taxon>
        <taxon>Helicobacteraceae</taxon>
        <taxon>Helicobacter</taxon>
    </lineage>
</organism>
<protein>
    <submittedName>
        <fullName evidence="1">Uncharacterized protein</fullName>
    </submittedName>
</protein>
<comment type="caution">
    <text evidence="1">The sequence shown here is derived from an EMBL/GenBank/DDBJ whole genome shotgun (WGS) entry which is preliminary data.</text>
</comment>
<dbReference type="Proteomes" id="UP000323707">
    <property type="component" value="Unassembled WGS sequence"/>
</dbReference>
<name>A0A5M9QPQ4_9HELI</name>
<reference evidence="1 2" key="1">
    <citation type="submission" date="2019-09" db="EMBL/GenBank/DDBJ databases">
        <title>Draft genome sequence of various Type strains from the CCUG.</title>
        <authorList>
            <person name="Pineiro-Iglesias B."/>
            <person name="Tunovic T."/>
            <person name="Unosson C."/>
            <person name="Inganas E."/>
            <person name="Ohlen M."/>
            <person name="Cardew S."/>
            <person name="Jensie-Markopoulos S."/>
            <person name="Salva-Serra F."/>
            <person name="Jaen-Luchoro D."/>
            <person name="Karlsson R."/>
            <person name="Svensson-Stadler L."/>
            <person name="Chun J."/>
            <person name="Moore E."/>
        </authorList>
    </citation>
    <scope>NUCLEOTIDE SEQUENCE [LARGE SCALE GENOMIC DNA]</scope>
    <source>
        <strain evidence="1 2">CCUG 32756T</strain>
    </source>
</reference>
<dbReference type="AlphaFoldDB" id="A0A5M9QPQ4"/>
<accession>A0A5M9QPQ4</accession>
<gene>
    <name evidence="1" type="ORF">F4V45_05245</name>
</gene>